<keyword evidence="10" id="KW-0175">Coiled coil</keyword>
<dbReference type="GO" id="GO:0000981">
    <property type="term" value="F:DNA-binding transcription factor activity, RNA polymerase II-specific"/>
    <property type="evidence" value="ECO:0007669"/>
    <property type="project" value="InterPro"/>
</dbReference>
<keyword evidence="4 8" id="KW-0238">DNA-binding</keyword>
<evidence type="ECO:0000256" key="5">
    <source>
        <dbReference type="ARBA" id="ARBA00023155"/>
    </source>
</evidence>
<dbReference type="PANTHER" id="PTHR45714:SF34">
    <property type="entry name" value="HOMEOBOX-LEUCINE ZIPPER PROTEIN HAT9"/>
    <property type="match status" value="1"/>
</dbReference>
<evidence type="ECO:0000313" key="12">
    <source>
        <dbReference type="EMBL" id="KAG6484519.1"/>
    </source>
</evidence>
<dbReference type="Pfam" id="PF02183">
    <property type="entry name" value="HALZ"/>
    <property type="match status" value="1"/>
</dbReference>
<keyword evidence="6" id="KW-0804">Transcription</keyword>
<sequence>MKRQVASYMDMNPQHLCDTGLSLDLAIGPAASATSTADHYRRQQPRESASLTLSLAAAADDDEVLKAMQSTVNTGEEVRPLASPCSAVSSFSSASAAAVCVKKEKDVEEVEAERVSNNCRASDEEEDNNCSRKKLRLTKEQSALLEDRFKEHSTLNPKQKQALAKQLNLRPRQVEVWFQNRRARTKLKQTEVDCEFLKRCYETLTTENQRLQKELQELRALKFSQQPPFYMQFPAATRSMCPSCERISRSTATATDGPKIVGSAASVVVAAPPKSSHHFFNPFTNSARC</sequence>
<keyword evidence="5 8" id="KW-0371">Homeobox</keyword>
<reference evidence="12 13" key="1">
    <citation type="submission" date="2020-08" db="EMBL/GenBank/DDBJ databases">
        <title>Plant Genome Project.</title>
        <authorList>
            <person name="Zhang R.-G."/>
        </authorList>
    </citation>
    <scope>NUCLEOTIDE SEQUENCE [LARGE SCALE GENOMIC DNA]</scope>
    <source>
        <tissue evidence="12">Rhizome</tissue>
    </source>
</reference>
<evidence type="ECO:0000256" key="1">
    <source>
        <dbReference type="ARBA" id="ARBA00004123"/>
    </source>
</evidence>
<dbReference type="CDD" id="cd00086">
    <property type="entry name" value="homeodomain"/>
    <property type="match status" value="1"/>
</dbReference>
<dbReference type="GO" id="GO:0043565">
    <property type="term" value="F:sequence-specific DNA binding"/>
    <property type="evidence" value="ECO:0007669"/>
    <property type="project" value="InterPro"/>
</dbReference>
<keyword evidence="3" id="KW-0805">Transcription regulation</keyword>
<evidence type="ECO:0000256" key="10">
    <source>
        <dbReference type="SAM" id="Coils"/>
    </source>
</evidence>
<dbReference type="FunFam" id="1.10.10.60:FF:000577">
    <property type="entry name" value="Homeobox-leucine zipper protein 18"/>
    <property type="match status" value="1"/>
</dbReference>
<gene>
    <name evidence="12" type="ORF">ZIOFF_053037</name>
</gene>
<dbReference type="GO" id="GO:0005634">
    <property type="term" value="C:nucleus"/>
    <property type="evidence" value="ECO:0007669"/>
    <property type="project" value="UniProtKB-SubCell"/>
</dbReference>
<dbReference type="OrthoDB" id="6159439at2759"/>
<evidence type="ECO:0000256" key="3">
    <source>
        <dbReference type="ARBA" id="ARBA00023015"/>
    </source>
</evidence>
<dbReference type="Proteomes" id="UP000734854">
    <property type="component" value="Unassembled WGS sequence"/>
</dbReference>
<dbReference type="PROSITE" id="PS50071">
    <property type="entry name" value="HOMEOBOX_2"/>
    <property type="match status" value="1"/>
</dbReference>
<feature type="DNA-binding region" description="Homeobox" evidence="8">
    <location>
        <begin position="130"/>
        <end position="189"/>
    </location>
</feature>
<dbReference type="InterPro" id="IPR050762">
    <property type="entry name" value="HD-ZIP_Homeobox_LZ_Class_II"/>
</dbReference>
<evidence type="ECO:0000256" key="7">
    <source>
        <dbReference type="ARBA" id="ARBA00023242"/>
    </source>
</evidence>
<dbReference type="InterPro" id="IPR017970">
    <property type="entry name" value="Homeobox_CS"/>
</dbReference>
<dbReference type="SMART" id="SM00389">
    <property type="entry name" value="HOX"/>
    <property type="match status" value="1"/>
</dbReference>
<comment type="similarity">
    <text evidence="2">Belongs to the HD-ZIP homeobox family. Class II subfamily.</text>
</comment>
<evidence type="ECO:0000259" key="11">
    <source>
        <dbReference type="PROSITE" id="PS50071"/>
    </source>
</evidence>
<feature type="coiled-coil region" evidence="10">
    <location>
        <begin position="194"/>
        <end position="221"/>
    </location>
</feature>
<evidence type="ECO:0000313" key="13">
    <source>
        <dbReference type="Proteomes" id="UP000734854"/>
    </source>
</evidence>
<dbReference type="InterPro" id="IPR001356">
    <property type="entry name" value="HD"/>
</dbReference>
<feature type="domain" description="Homeobox" evidence="11">
    <location>
        <begin position="128"/>
        <end position="188"/>
    </location>
</feature>
<comment type="subcellular location">
    <subcellularLocation>
        <location evidence="1 8 9">Nucleus</location>
    </subcellularLocation>
</comment>
<dbReference type="AlphaFoldDB" id="A0A8J5KMQ7"/>
<dbReference type="EMBL" id="JACMSC010000015">
    <property type="protein sequence ID" value="KAG6484519.1"/>
    <property type="molecule type" value="Genomic_DNA"/>
</dbReference>
<dbReference type="Pfam" id="PF00046">
    <property type="entry name" value="Homeodomain"/>
    <property type="match status" value="1"/>
</dbReference>
<dbReference type="InterPro" id="IPR003106">
    <property type="entry name" value="Leu_zip_homeo"/>
</dbReference>
<comment type="caution">
    <text evidence="12">The sequence shown here is derived from an EMBL/GenBank/DDBJ whole genome shotgun (WGS) entry which is preliminary data.</text>
</comment>
<organism evidence="12 13">
    <name type="scientific">Zingiber officinale</name>
    <name type="common">Ginger</name>
    <name type="synonym">Amomum zingiber</name>
    <dbReference type="NCBI Taxonomy" id="94328"/>
    <lineage>
        <taxon>Eukaryota</taxon>
        <taxon>Viridiplantae</taxon>
        <taxon>Streptophyta</taxon>
        <taxon>Embryophyta</taxon>
        <taxon>Tracheophyta</taxon>
        <taxon>Spermatophyta</taxon>
        <taxon>Magnoliopsida</taxon>
        <taxon>Liliopsida</taxon>
        <taxon>Zingiberales</taxon>
        <taxon>Zingiberaceae</taxon>
        <taxon>Zingiber</taxon>
    </lineage>
</organism>
<accession>A0A8J5KMQ7</accession>
<dbReference type="PANTHER" id="PTHR45714">
    <property type="entry name" value="HOMEOBOX-LEUCINE ZIPPER PROTEIN HAT14"/>
    <property type="match status" value="1"/>
</dbReference>
<evidence type="ECO:0000256" key="8">
    <source>
        <dbReference type="PROSITE-ProRule" id="PRU00108"/>
    </source>
</evidence>
<evidence type="ECO:0000256" key="2">
    <source>
        <dbReference type="ARBA" id="ARBA00006074"/>
    </source>
</evidence>
<name>A0A8J5KMQ7_ZINOF</name>
<keyword evidence="7 8" id="KW-0539">Nucleus</keyword>
<dbReference type="SMART" id="SM00340">
    <property type="entry name" value="HALZ"/>
    <property type="match status" value="1"/>
</dbReference>
<evidence type="ECO:0000256" key="6">
    <source>
        <dbReference type="ARBA" id="ARBA00023163"/>
    </source>
</evidence>
<evidence type="ECO:0000256" key="4">
    <source>
        <dbReference type="ARBA" id="ARBA00023125"/>
    </source>
</evidence>
<protein>
    <recommendedName>
        <fullName evidence="11">Homeobox domain-containing protein</fullName>
    </recommendedName>
</protein>
<dbReference type="PROSITE" id="PS00027">
    <property type="entry name" value="HOMEOBOX_1"/>
    <property type="match status" value="1"/>
</dbReference>
<proteinExistence type="inferred from homology"/>
<keyword evidence="13" id="KW-1185">Reference proteome</keyword>
<evidence type="ECO:0000256" key="9">
    <source>
        <dbReference type="RuleBase" id="RU000682"/>
    </source>
</evidence>